<evidence type="ECO:0000256" key="1">
    <source>
        <dbReference type="SAM" id="MobiDB-lite"/>
    </source>
</evidence>
<feature type="region of interest" description="Disordered" evidence="1">
    <location>
        <begin position="1"/>
        <end position="72"/>
    </location>
</feature>
<comment type="caution">
    <text evidence="2">The sequence shown here is derived from an EMBL/GenBank/DDBJ whole genome shotgun (WGS) entry which is preliminary data.</text>
</comment>
<protein>
    <submittedName>
        <fullName evidence="2">Ras-related protein R-Ras2 isoform X2</fullName>
    </submittedName>
</protein>
<accession>A0AAD3ME45</accession>
<name>A0AAD3ME45_LATJO</name>
<proteinExistence type="predicted"/>
<organism evidence="2 3">
    <name type="scientific">Lates japonicus</name>
    <name type="common">Japanese lates</name>
    <dbReference type="NCBI Taxonomy" id="270547"/>
    <lineage>
        <taxon>Eukaryota</taxon>
        <taxon>Metazoa</taxon>
        <taxon>Chordata</taxon>
        <taxon>Craniata</taxon>
        <taxon>Vertebrata</taxon>
        <taxon>Euteleostomi</taxon>
        <taxon>Actinopterygii</taxon>
        <taxon>Neopterygii</taxon>
        <taxon>Teleostei</taxon>
        <taxon>Neoteleostei</taxon>
        <taxon>Acanthomorphata</taxon>
        <taxon>Carangaria</taxon>
        <taxon>Carangaria incertae sedis</taxon>
        <taxon>Centropomidae</taxon>
        <taxon>Lates</taxon>
    </lineage>
</organism>
<dbReference type="Proteomes" id="UP001279410">
    <property type="component" value="Unassembled WGS sequence"/>
</dbReference>
<dbReference type="EMBL" id="BRZM01007209">
    <property type="protein sequence ID" value="GLD53007.1"/>
    <property type="molecule type" value="Genomic_DNA"/>
</dbReference>
<feature type="compositionally biased region" description="Gly residues" evidence="1">
    <location>
        <begin position="61"/>
        <end position="70"/>
    </location>
</feature>
<keyword evidence="3" id="KW-1185">Reference proteome</keyword>
<dbReference type="AlphaFoldDB" id="A0AAD3ME45"/>
<sequence length="109" mass="11235">MAAQLKPCQAELQPPVSAGPGAAGTAKQPHLSRGWGGGVGRAALGESARPEQSAAATLTHAGGGRGGIAGGVRRSMRLPESYFVTDYDPTIEDSYTKQCVIDERAARLD</sequence>
<evidence type="ECO:0000313" key="2">
    <source>
        <dbReference type="EMBL" id="GLD53007.1"/>
    </source>
</evidence>
<gene>
    <name evidence="2" type="ORF">AKAME5_002972600</name>
</gene>
<reference evidence="2" key="1">
    <citation type="submission" date="2022-08" db="EMBL/GenBank/DDBJ databases">
        <title>Genome sequencing of akame (Lates japonicus).</title>
        <authorList>
            <person name="Hashiguchi Y."/>
            <person name="Takahashi H."/>
        </authorList>
    </citation>
    <scope>NUCLEOTIDE SEQUENCE</scope>
    <source>
        <strain evidence="2">Kochi</strain>
    </source>
</reference>
<evidence type="ECO:0000313" key="3">
    <source>
        <dbReference type="Proteomes" id="UP001279410"/>
    </source>
</evidence>
<feature type="non-terminal residue" evidence="2">
    <location>
        <position position="1"/>
    </location>
</feature>